<name>A0A9D9DIS2_9BACL</name>
<sequence>MKSKLNKVFFVTYNDDNTKSPIMAFDNSLTNDDMKKLIYGHFKGDDCLTECYDDADLERAAKIIVDGNDSWDSGTEEYFIEDVTEYYR</sequence>
<dbReference type="AlphaFoldDB" id="A0A9D9DIS2"/>
<gene>
    <name evidence="1" type="ORF">IAC58_00160</name>
</gene>
<reference evidence="1" key="1">
    <citation type="submission" date="2020-10" db="EMBL/GenBank/DDBJ databases">
        <authorList>
            <person name="Gilroy R."/>
        </authorList>
    </citation>
    <scope>NUCLEOTIDE SEQUENCE</scope>
    <source>
        <strain evidence="1">11159</strain>
    </source>
</reference>
<organism evidence="1 2">
    <name type="scientific">Candidatus Onthovivens merdipullorum</name>
    <dbReference type="NCBI Taxonomy" id="2840889"/>
    <lineage>
        <taxon>Bacteria</taxon>
        <taxon>Bacillati</taxon>
        <taxon>Bacillota</taxon>
        <taxon>Bacilli</taxon>
        <taxon>Bacillales</taxon>
        <taxon>Candidatus Onthovivens</taxon>
    </lineage>
</organism>
<reference evidence="1" key="2">
    <citation type="journal article" date="2021" name="PeerJ">
        <title>Extensive microbial diversity within the chicken gut microbiome revealed by metagenomics and culture.</title>
        <authorList>
            <person name="Gilroy R."/>
            <person name="Ravi A."/>
            <person name="Getino M."/>
            <person name="Pursley I."/>
            <person name="Horton D.L."/>
            <person name="Alikhan N.F."/>
            <person name="Baker D."/>
            <person name="Gharbi K."/>
            <person name="Hall N."/>
            <person name="Watson M."/>
            <person name="Adriaenssens E.M."/>
            <person name="Foster-Nyarko E."/>
            <person name="Jarju S."/>
            <person name="Secka A."/>
            <person name="Antonio M."/>
            <person name="Oren A."/>
            <person name="Chaudhuri R.R."/>
            <person name="La Ragione R."/>
            <person name="Hildebrand F."/>
            <person name="Pallen M.J."/>
        </authorList>
    </citation>
    <scope>NUCLEOTIDE SEQUENCE</scope>
    <source>
        <strain evidence="1">11159</strain>
    </source>
</reference>
<comment type="caution">
    <text evidence="1">The sequence shown here is derived from an EMBL/GenBank/DDBJ whole genome shotgun (WGS) entry which is preliminary data.</text>
</comment>
<protein>
    <submittedName>
        <fullName evidence="1">Uncharacterized protein</fullName>
    </submittedName>
</protein>
<dbReference type="EMBL" id="JADIMY010000002">
    <property type="protein sequence ID" value="MBO8426970.1"/>
    <property type="molecule type" value="Genomic_DNA"/>
</dbReference>
<proteinExistence type="predicted"/>
<evidence type="ECO:0000313" key="1">
    <source>
        <dbReference type="EMBL" id="MBO8426970.1"/>
    </source>
</evidence>
<evidence type="ECO:0000313" key="2">
    <source>
        <dbReference type="Proteomes" id="UP000823613"/>
    </source>
</evidence>
<dbReference type="Proteomes" id="UP000823613">
    <property type="component" value="Unassembled WGS sequence"/>
</dbReference>
<accession>A0A9D9DIS2</accession>